<name>A0AAN6VDX3_9PEZI</name>
<feature type="compositionally biased region" description="Acidic residues" evidence="1">
    <location>
        <begin position="142"/>
        <end position="158"/>
    </location>
</feature>
<dbReference type="EMBL" id="MU857204">
    <property type="protein sequence ID" value="KAK4149096.1"/>
    <property type="molecule type" value="Genomic_DNA"/>
</dbReference>
<feature type="compositionally biased region" description="Polar residues" evidence="1">
    <location>
        <begin position="207"/>
        <end position="219"/>
    </location>
</feature>
<reference evidence="2" key="2">
    <citation type="submission" date="2023-05" db="EMBL/GenBank/DDBJ databases">
        <authorList>
            <consortium name="Lawrence Berkeley National Laboratory"/>
            <person name="Steindorff A."/>
            <person name="Hensen N."/>
            <person name="Bonometti L."/>
            <person name="Westerberg I."/>
            <person name="Brannstrom I.O."/>
            <person name="Guillou S."/>
            <person name="Cros-Aarteil S."/>
            <person name="Calhoun S."/>
            <person name="Haridas S."/>
            <person name="Kuo A."/>
            <person name="Mondo S."/>
            <person name="Pangilinan J."/>
            <person name="Riley R."/>
            <person name="Labutti K."/>
            <person name="Andreopoulos B."/>
            <person name="Lipzen A."/>
            <person name="Chen C."/>
            <person name="Yanf M."/>
            <person name="Daum C."/>
            <person name="Ng V."/>
            <person name="Clum A."/>
            <person name="Ohm R."/>
            <person name="Martin F."/>
            <person name="Silar P."/>
            <person name="Natvig D."/>
            <person name="Lalanne C."/>
            <person name="Gautier V."/>
            <person name="Ament-Velasquez S.L."/>
            <person name="Kruys A."/>
            <person name="Hutchinson M.I."/>
            <person name="Powell A.J."/>
            <person name="Barry K."/>
            <person name="Miller A.N."/>
            <person name="Grigoriev I.V."/>
            <person name="Debuchy R."/>
            <person name="Gladieux P."/>
            <person name="Thoren M.H."/>
            <person name="Johannesson H."/>
        </authorList>
    </citation>
    <scope>NUCLEOTIDE SEQUENCE</scope>
    <source>
        <strain evidence="2">CBS 538.74</strain>
    </source>
</reference>
<evidence type="ECO:0000313" key="2">
    <source>
        <dbReference type="EMBL" id="KAK4149096.1"/>
    </source>
</evidence>
<accession>A0AAN6VDX3</accession>
<evidence type="ECO:0000313" key="3">
    <source>
        <dbReference type="Proteomes" id="UP001302745"/>
    </source>
</evidence>
<proteinExistence type="predicted"/>
<feature type="region of interest" description="Disordered" evidence="1">
    <location>
        <begin position="1"/>
        <end position="219"/>
    </location>
</feature>
<gene>
    <name evidence="2" type="ORF">C8A00DRAFT_38313</name>
</gene>
<comment type="caution">
    <text evidence="2">The sequence shown here is derived from an EMBL/GenBank/DDBJ whole genome shotgun (WGS) entry which is preliminary data.</text>
</comment>
<sequence length="219" mass="23593">MSSKDTRPKRRAAAAAANKVTEAFQPLDDDFRPVPAKRPREQDTARTPLGILSVNVNPAKRHRGQRATASPAPPALEAQEPPKVAPRKSSRVVTGKPVPSAPVNVTRDIIQVKPARRRASTNLRSPATNDTGEPSTDHDLSSDEEDDDDDAPLGDDDAPFASDNKDCPPPQPTVAPAAFVVDKDGCIRSRRRNAPSPEPLPSRKLNKNSTRQSGSPLRS</sequence>
<dbReference type="AlphaFoldDB" id="A0AAN6VDX3"/>
<evidence type="ECO:0000256" key="1">
    <source>
        <dbReference type="SAM" id="MobiDB-lite"/>
    </source>
</evidence>
<reference evidence="2" key="1">
    <citation type="journal article" date="2023" name="Mol. Phylogenet. Evol.">
        <title>Genome-scale phylogeny and comparative genomics of the fungal order Sordariales.</title>
        <authorList>
            <person name="Hensen N."/>
            <person name="Bonometti L."/>
            <person name="Westerberg I."/>
            <person name="Brannstrom I.O."/>
            <person name="Guillou S."/>
            <person name="Cros-Aarteil S."/>
            <person name="Calhoun S."/>
            <person name="Haridas S."/>
            <person name="Kuo A."/>
            <person name="Mondo S."/>
            <person name="Pangilinan J."/>
            <person name="Riley R."/>
            <person name="LaButti K."/>
            <person name="Andreopoulos B."/>
            <person name="Lipzen A."/>
            <person name="Chen C."/>
            <person name="Yan M."/>
            <person name="Daum C."/>
            <person name="Ng V."/>
            <person name="Clum A."/>
            <person name="Steindorff A."/>
            <person name="Ohm R.A."/>
            <person name="Martin F."/>
            <person name="Silar P."/>
            <person name="Natvig D.O."/>
            <person name="Lalanne C."/>
            <person name="Gautier V."/>
            <person name="Ament-Velasquez S.L."/>
            <person name="Kruys A."/>
            <person name="Hutchinson M.I."/>
            <person name="Powell A.J."/>
            <person name="Barry K."/>
            <person name="Miller A.N."/>
            <person name="Grigoriev I.V."/>
            <person name="Debuchy R."/>
            <person name="Gladieux P."/>
            <person name="Hiltunen Thoren M."/>
            <person name="Johannesson H."/>
        </authorList>
    </citation>
    <scope>NUCLEOTIDE SEQUENCE</scope>
    <source>
        <strain evidence="2">CBS 538.74</strain>
    </source>
</reference>
<feature type="compositionally biased region" description="Polar residues" evidence="1">
    <location>
        <begin position="120"/>
        <end position="134"/>
    </location>
</feature>
<dbReference type="Proteomes" id="UP001302745">
    <property type="component" value="Unassembled WGS sequence"/>
</dbReference>
<protein>
    <submittedName>
        <fullName evidence="2">Uncharacterized protein</fullName>
    </submittedName>
</protein>
<keyword evidence="3" id="KW-1185">Reference proteome</keyword>
<organism evidence="2 3">
    <name type="scientific">Chaetomidium leptoderma</name>
    <dbReference type="NCBI Taxonomy" id="669021"/>
    <lineage>
        <taxon>Eukaryota</taxon>
        <taxon>Fungi</taxon>
        <taxon>Dikarya</taxon>
        <taxon>Ascomycota</taxon>
        <taxon>Pezizomycotina</taxon>
        <taxon>Sordariomycetes</taxon>
        <taxon>Sordariomycetidae</taxon>
        <taxon>Sordariales</taxon>
        <taxon>Chaetomiaceae</taxon>
        <taxon>Chaetomidium</taxon>
    </lineage>
</organism>